<sequence length="317" mass="34872">MYASHVISSLLNLSLLGLALSIPLPDGNSDAASTNQHKVLILGGGVAGVIAARTLYEKGIDDFLIIEARDQLGGRLTSHSFGGKVVELGANWIQGTQSGSGPANPILELAQRHNLTTQPSNFFDSMTTYDVDGPKDYLEVFNRSVDAYTDLTTSGGARVNKSLVDLTSRTGYLMQRTNPRTPHEEASEYYQANNFTFVPEEGGFSDENFLSIDQRGFKHFIQAEAAEFLLPHQVQYNALVKNISYSGDGVTVTLDNGTTLTGDYAICTFSLGVLQNDDVVFEPELPDYKWEAISSMTMATYTKIFLQFPEKFWFDTE</sequence>
<accession>A0ABR3FKB9</accession>
<dbReference type="PANTHER" id="PTHR10742:SF313">
    <property type="entry name" value="AMINE OXIDASE"/>
    <property type="match status" value="1"/>
</dbReference>
<evidence type="ECO:0000313" key="4">
    <source>
        <dbReference type="Proteomes" id="UP001465976"/>
    </source>
</evidence>
<feature type="chain" id="PRO_5046067069" description="Amine oxidase domain-containing protein" evidence="1">
    <location>
        <begin position="22"/>
        <end position="317"/>
    </location>
</feature>
<evidence type="ECO:0000313" key="3">
    <source>
        <dbReference type="EMBL" id="KAL0575697.1"/>
    </source>
</evidence>
<dbReference type="Pfam" id="PF13450">
    <property type="entry name" value="NAD_binding_8"/>
    <property type="match status" value="1"/>
</dbReference>
<dbReference type="Pfam" id="PF01593">
    <property type="entry name" value="Amino_oxidase"/>
    <property type="match status" value="1"/>
</dbReference>
<name>A0ABR3FKB9_9AGAR</name>
<dbReference type="Proteomes" id="UP001465976">
    <property type="component" value="Unassembled WGS sequence"/>
</dbReference>
<dbReference type="Gene3D" id="3.50.50.60">
    <property type="entry name" value="FAD/NAD(P)-binding domain"/>
    <property type="match status" value="2"/>
</dbReference>
<keyword evidence="1" id="KW-0732">Signal</keyword>
<dbReference type="InterPro" id="IPR050281">
    <property type="entry name" value="Flavin_monoamine_oxidase"/>
</dbReference>
<feature type="non-terminal residue" evidence="3">
    <location>
        <position position="317"/>
    </location>
</feature>
<reference evidence="3 4" key="1">
    <citation type="submission" date="2024-02" db="EMBL/GenBank/DDBJ databases">
        <title>A draft genome for the cacao thread blight pathogen Marasmius crinis-equi.</title>
        <authorList>
            <person name="Cohen S.P."/>
            <person name="Baruah I.K."/>
            <person name="Amoako-Attah I."/>
            <person name="Bukari Y."/>
            <person name="Meinhardt L.W."/>
            <person name="Bailey B.A."/>
        </authorList>
    </citation>
    <scope>NUCLEOTIDE SEQUENCE [LARGE SCALE GENOMIC DNA]</scope>
    <source>
        <strain evidence="3 4">GH-76</strain>
    </source>
</reference>
<dbReference type="InterPro" id="IPR002937">
    <property type="entry name" value="Amino_oxidase"/>
</dbReference>
<keyword evidence="4" id="KW-1185">Reference proteome</keyword>
<protein>
    <recommendedName>
        <fullName evidence="2">Amine oxidase domain-containing protein</fullName>
    </recommendedName>
</protein>
<gene>
    <name evidence="3" type="ORF">V5O48_006257</name>
</gene>
<dbReference type="PANTHER" id="PTHR10742">
    <property type="entry name" value="FLAVIN MONOAMINE OXIDASE"/>
    <property type="match status" value="1"/>
</dbReference>
<dbReference type="InterPro" id="IPR036188">
    <property type="entry name" value="FAD/NAD-bd_sf"/>
</dbReference>
<comment type="caution">
    <text evidence="3">The sequence shown here is derived from an EMBL/GenBank/DDBJ whole genome shotgun (WGS) entry which is preliminary data.</text>
</comment>
<dbReference type="EMBL" id="JBAHYK010000281">
    <property type="protein sequence ID" value="KAL0575697.1"/>
    <property type="molecule type" value="Genomic_DNA"/>
</dbReference>
<evidence type="ECO:0000259" key="2">
    <source>
        <dbReference type="Pfam" id="PF01593"/>
    </source>
</evidence>
<feature type="signal peptide" evidence="1">
    <location>
        <begin position="1"/>
        <end position="21"/>
    </location>
</feature>
<proteinExistence type="predicted"/>
<dbReference type="SUPFAM" id="SSF51905">
    <property type="entry name" value="FAD/NAD(P)-binding domain"/>
    <property type="match status" value="1"/>
</dbReference>
<organism evidence="3 4">
    <name type="scientific">Marasmius crinis-equi</name>
    <dbReference type="NCBI Taxonomy" id="585013"/>
    <lineage>
        <taxon>Eukaryota</taxon>
        <taxon>Fungi</taxon>
        <taxon>Dikarya</taxon>
        <taxon>Basidiomycota</taxon>
        <taxon>Agaricomycotina</taxon>
        <taxon>Agaricomycetes</taxon>
        <taxon>Agaricomycetidae</taxon>
        <taxon>Agaricales</taxon>
        <taxon>Marasmiineae</taxon>
        <taxon>Marasmiaceae</taxon>
        <taxon>Marasmius</taxon>
    </lineage>
</organism>
<feature type="domain" description="Amine oxidase" evidence="2">
    <location>
        <begin position="197"/>
        <end position="314"/>
    </location>
</feature>
<evidence type="ECO:0000256" key="1">
    <source>
        <dbReference type="SAM" id="SignalP"/>
    </source>
</evidence>